<feature type="region of interest" description="Disordered" evidence="4">
    <location>
        <begin position="172"/>
        <end position="203"/>
    </location>
</feature>
<dbReference type="SUPFAM" id="SSF49464">
    <property type="entry name" value="Carboxypeptidase regulatory domain-like"/>
    <property type="match status" value="1"/>
</dbReference>
<dbReference type="GO" id="GO:0001227">
    <property type="term" value="F:DNA-binding transcription repressor activity, RNA polymerase II-specific"/>
    <property type="evidence" value="ECO:0007669"/>
    <property type="project" value="TreeGrafter"/>
</dbReference>
<dbReference type="PANTHER" id="PTHR11532:SF48">
    <property type="entry name" value="ADIPOCYTE ENHANCER-BINDING PROTEIN 1"/>
    <property type="match status" value="1"/>
</dbReference>
<evidence type="ECO:0000313" key="6">
    <source>
        <dbReference type="Ensembl" id="ENSACOP00000013910.1"/>
    </source>
</evidence>
<dbReference type="Pfam" id="PF00246">
    <property type="entry name" value="Peptidase_M14"/>
    <property type="match status" value="1"/>
</dbReference>
<dbReference type="GO" id="GO:0000977">
    <property type="term" value="F:RNA polymerase II transcription regulatory region sequence-specific DNA binding"/>
    <property type="evidence" value="ECO:0007669"/>
    <property type="project" value="TreeGrafter"/>
</dbReference>
<sequence>MDKNPFVLGANLQGGEKLVSYPFDTARPLQETPDHAIFRWLAISYASAHLTMSETFRGGCHTQDMTNAMGIVQGAKWHPRAGSMNDFSYLHTNCLELSIYLGCDKFPHESELQQEWENNKESLLTFMEQVHRGIKGLVTDQQGEPIANATIVVGGINHNIRTGRPAVGITASRPAASSTTLGPPNATSCCRAPTGSASGRSWP</sequence>
<organism evidence="6 7">
    <name type="scientific">Amazona collaria</name>
    <name type="common">yellow-billed parrot</name>
    <dbReference type="NCBI Taxonomy" id="241587"/>
    <lineage>
        <taxon>Eukaryota</taxon>
        <taxon>Metazoa</taxon>
        <taxon>Chordata</taxon>
        <taxon>Craniata</taxon>
        <taxon>Vertebrata</taxon>
        <taxon>Euteleostomi</taxon>
        <taxon>Archelosauria</taxon>
        <taxon>Archosauria</taxon>
        <taxon>Dinosauria</taxon>
        <taxon>Saurischia</taxon>
        <taxon>Theropoda</taxon>
        <taxon>Coelurosauria</taxon>
        <taxon>Aves</taxon>
        <taxon>Neognathae</taxon>
        <taxon>Neoaves</taxon>
        <taxon>Telluraves</taxon>
        <taxon>Australaves</taxon>
        <taxon>Psittaciformes</taxon>
        <taxon>Psittacidae</taxon>
        <taxon>Amazona</taxon>
    </lineage>
</organism>
<evidence type="ECO:0000259" key="5">
    <source>
        <dbReference type="PROSITE" id="PS52035"/>
    </source>
</evidence>
<name>A0A8B9FR18_9PSIT</name>
<dbReference type="SUPFAM" id="SSF53187">
    <property type="entry name" value="Zn-dependent exopeptidases"/>
    <property type="match status" value="1"/>
</dbReference>
<evidence type="ECO:0000256" key="2">
    <source>
        <dbReference type="ARBA" id="ARBA00023180"/>
    </source>
</evidence>
<dbReference type="SMART" id="SM00631">
    <property type="entry name" value="Zn_pept"/>
    <property type="match status" value="1"/>
</dbReference>
<accession>A0A8B9FR18</accession>
<feature type="domain" description="Peptidase M14" evidence="5">
    <location>
        <begin position="1"/>
        <end position="130"/>
    </location>
</feature>
<dbReference type="AlphaFoldDB" id="A0A8B9FR18"/>
<comment type="caution">
    <text evidence="3">Lacks conserved residue(s) required for the propagation of feature annotation.</text>
</comment>
<feature type="compositionally biased region" description="Polar residues" evidence="4">
    <location>
        <begin position="175"/>
        <end position="188"/>
    </location>
</feature>
<dbReference type="GO" id="GO:0016485">
    <property type="term" value="P:protein processing"/>
    <property type="evidence" value="ECO:0007669"/>
    <property type="project" value="TreeGrafter"/>
</dbReference>
<dbReference type="GO" id="GO:0006518">
    <property type="term" value="P:peptide metabolic process"/>
    <property type="evidence" value="ECO:0007669"/>
    <property type="project" value="TreeGrafter"/>
</dbReference>
<dbReference type="InterPro" id="IPR008969">
    <property type="entry name" value="CarboxyPept-like_regulatory"/>
</dbReference>
<dbReference type="GO" id="GO:0008270">
    <property type="term" value="F:zinc ion binding"/>
    <property type="evidence" value="ECO:0007669"/>
    <property type="project" value="InterPro"/>
</dbReference>
<proteinExistence type="inferred from homology"/>
<dbReference type="InterPro" id="IPR050753">
    <property type="entry name" value="Peptidase_M14_domain"/>
</dbReference>
<keyword evidence="2" id="KW-0325">Glycoprotein</keyword>
<evidence type="ECO:0000313" key="7">
    <source>
        <dbReference type="Proteomes" id="UP000694522"/>
    </source>
</evidence>
<dbReference type="Proteomes" id="UP000694522">
    <property type="component" value="Unplaced"/>
</dbReference>
<dbReference type="Gene3D" id="2.60.40.1120">
    <property type="entry name" value="Carboxypeptidase-like, regulatory domain"/>
    <property type="match status" value="1"/>
</dbReference>
<reference evidence="6" key="1">
    <citation type="submission" date="2025-08" db="UniProtKB">
        <authorList>
            <consortium name="Ensembl"/>
        </authorList>
    </citation>
    <scope>IDENTIFICATION</scope>
</reference>
<evidence type="ECO:0000256" key="4">
    <source>
        <dbReference type="SAM" id="MobiDB-lite"/>
    </source>
</evidence>
<evidence type="ECO:0000256" key="1">
    <source>
        <dbReference type="ARBA" id="ARBA00005988"/>
    </source>
</evidence>
<protein>
    <recommendedName>
        <fullName evidence="5">Peptidase M14 domain-containing protein</fullName>
    </recommendedName>
</protein>
<dbReference type="PANTHER" id="PTHR11532">
    <property type="entry name" value="PROTEASE M14 CARBOXYPEPTIDASE"/>
    <property type="match status" value="1"/>
</dbReference>
<dbReference type="Ensembl" id="ENSACOT00000014396.1">
    <property type="protein sequence ID" value="ENSACOP00000013910.1"/>
    <property type="gene ID" value="ENSACOG00000009660.1"/>
</dbReference>
<reference evidence="6" key="2">
    <citation type="submission" date="2025-09" db="UniProtKB">
        <authorList>
            <consortium name="Ensembl"/>
        </authorList>
    </citation>
    <scope>IDENTIFICATION</scope>
</reference>
<keyword evidence="7" id="KW-1185">Reference proteome</keyword>
<dbReference type="PROSITE" id="PS52035">
    <property type="entry name" value="PEPTIDASE_M14"/>
    <property type="match status" value="1"/>
</dbReference>
<dbReference type="InterPro" id="IPR000834">
    <property type="entry name" value="Peptidase_M14"/>
</dbReference>
<dbReference type="GO" id="GO:0005615">
    <property type="term" value="C:extracellular space"/>
    <property type="evidence" value="ECO:0007669"/>
    <property type="project" value="TreeGrafter"/>
</dbReference>
<dbReference type="GO" id="GO:0004181">
    <property type="term" value="F:metallocarboxypeptidase activity"/>
    <property type="evidence" value="ECO:0007669"/>
    <property type="project" value="InterPro"/>
</dbReference>
<evidence type="ECO:0000256" key="3">
    <source>
        <dbReference type="PROSITE-ProRule" id="PRU01379"/>
    </source>
</evidence>
<dbReference type="Gene3D" id="3.40.630.10">
    <property type="entry name" value="Zn peptidases"/>
    <property type="match status" value="1"/>
</dbReference>
<comment type="similarity">
    <text evidence="1 3">Belongs to the peptidase M14 family.</text>
</comment>